<organism evidence="5 6">
    <name type="scientific">Enteractinococcus helveticum</name>
    <dbReference type="NCBI Taxonomy" id="1837282"/>
    <lineage>
        <taxon>Bacteria</taxon>
        <taxon>Bacillati</taxon>
        <taxon>Actinomycetota</taxon>
        <taxon>Actinomycetes</taxon>
        <taxon>Micrococcales</taxon>
        <taxon>Micrococcaceae</taxon>
    </lineage>
</organism>
<feature type="domain" description="HTH araC/xylS-type" evidence="4">
    <location>
        <begin position="218"/>
        <end position="318"/>
    </location>
</feature>
<gene>
    <name evidence="5" type="ORF">A6F49_07580</name>
</gene>
<proteinExistence type="predicted"/>
<evidence type="ECO:0000256" key="1">
    <source>
        <dbReference type="ARBA" id="ARBA00023015"/>
    </source>
</evidence>
<dbReference type="STRING" id="1837282.A6F49_07580"/>
<dbReference type="OrthoDB" id="9799345at2"/>
<dbReference type="Proteomes" id="UP000078292">
    <property type="component" value="Unassembled WGS sequence"/>
</dbReference>
<dbReference type="GO" id="GO:0003700">
    <property type="term" value="F:DNA-binding transcription factor activity"/>
    <property type="evidence" value="ECO:0007669"/>
    <property type="project" value="InterPro"/>
</dbReference>
<dbReference type="Pfam" id="PF12833">
    <property type="entry name" value="HTH_18"/>
    <property type="match status" value="1"/>
</dbReference>
<dbReference type="PANTHER" id="PTHR46796">
    <property type="entry name" value="HTH-TYPE TRANSCRIPTIONAL ACTIVATOR RHAS-RELATED"/>
    <property type="match status" value="1"/>
</dbReference>
<evidence type="ECO:0000259" key="4">
    <source>
        <dbReference type="PROSITE" id="PS01124"/>
    </source>
</evidence>
<evidence type="ECO:0000313" key="6">
    <source>
        <dbReference type="Proteomes" id="UP000078292"/>
    </source>
</evidence>
<comment type="caution">
    <text evidence="5">The sequence shown here is derived from an EMBL/GenBank/DDBJ whole genome shotgun (WGS) entry which is preliminary data.</text>
</comment>
<evidence type="ECO:0000256" key="2">
    <source>
        <dbReference type="ARBA" id="ARBA00023125"/>
    </source>
</evidence>
<evidence type="ECO:0000313" key="5">
    <source>
        <dbReference type="EMBL" id="OAV62143.1"/>
    </source>
</evidence>
<dbReference type="Gene3D" id="1.10.10.60">
    <property type="entry name" value="Homeodomain-like"/>
    <property type="match status" value="1"/>
</dbReference>
<dbReference type="PROSITE" id="PS00041">
    <property type="entry name" value="HTH_ARAC_FAMILY_1"/>
    <property type="match status" value="1"/>
</dbReference>
<dbReference type="EMBL" id="LXEY01000014">
    <property type="protein sequence ID" value="OAV62143.1"/>
    <property type="molecule type" value="Genomic_DNA"/>
</dbReference>
<sequence length="322" mass="35681">MKTRPTRLTAQAPLLGPALLHWGHFAGPEGTVAAGQWIRSDAQLLRGQNDSLGLDLLQVERPGLQVHRTADHIAQTAQTAHIIVIQLEGHSLLHAGDREDPIELGPGSVSYGNPKVPYRWEFTEPMTLMMLRSTAASMPLAPTVLRPLIGQPFDATSGYAQLTVDMARRVLTDDQLLSGSTGPRILNDVASMFATMLTTALDQVESAQDPALGQPALRRVMDYIESHLHTDLRVAHIAEALGMSPRYIQSLFQGQQLSVSEWIRRRRLETIRNALVDPAWAHADIFDIAYAHGFSDHSHFSRVFKAQFGLTPSQWRQDNLII</sequence>
<dbReference type="InterPro" id="IPR020449">
    <property type="entry name" value="Tscrpt_reg_AraC-type_HTH"/>
</dbReference>
<dbReference type="SMART" id="SM00342">
    <property type="entry name" value="HTH_ARAC"/>
    <property type="match status" value="1"/>
</dbReference>
<keyword evidence="3" id="KW-0804">Transcription</keyword>
<keyword evidence="2" id="KW-0238">DNA-binding</keyword>
<dbReference type="InterPro" id="IPR018062">
    <property type="entry name" value="HTH_AraC-typ_CS"/>
</dbReference>
<evidence type="ECO:0000256" key="3">
    <source>
        <dbReference type="ARBA" id="ARBA00023163"/>
    </source>
</evidence>
<dbReference type="InterPro" id="IPR050204">
    <property type="entry name" value="AraC_XylS_family_regulators"/>
</dbReference>
<accession>A0A1B7M193</accession>
<dbReference type="AlphaFoldDB" id="A0A1B7M193"/>
<reference evidence="5 6" key="1">
    <citation type="submission" date="2016-04" db="EMBL/GenBank/DDBJ databases">
        <title>First whole genome shotgun sequence of the bacterium Enteractinococcus sp. strain UASWS1574.</title>
        <authorList>
            <person name="Crovadore J."/>
            <person name="Chablais R."/>
            <person name="Lefort F."/>
        </authorList>
    </citation>
    <scope>NUCLEOTIDE SEQUENCE [LARGE SCALE GENOMIC DNA]</scope>
    <source>
        <strain evidence="5 6">UASWS1574</strain>
    </source>
</reference>
<dbReference type="PANTHER" id="PTHR46796:SF6">
    <property type="entry name" value="ARAC SUBFAMILY"/>
    <property type="match status" value="1"/>
</dbReference>
<dbReference type="GO" id="GO:0043565">
    <property type="term" value="F:sequence-specific DNA binding"/>
    <property type="evidence" value="ECO:0007669"/>
    <property type="project" value="InterPro"/>
</dbReference>
<dbReference type="PROSITE" id="PS01124">
    <property type="entry name" value="HTH_ARAC_FAMILY_2"/>
    <property type="match status" value="1"/>
</dbReference>
<keyword evidence="6" id="KW-1185">Reference proteome</keyword>
<keyword evidence="1" id="KW-0805">Transcription regulation</keyword>
<dbReference type="InterPro" id="IPR009057">
    <property type="entry name" value="Homeodomain-like_sf"/>
</dbReference>
<name>A0A1B7M193_9MICC</name>
<dbReference type="InterPro" id="IPR035418">
    <property type="entry name" value="AraC-bd_2"/>
</dbReference>
<dbReference type="PRINTS" id="PR00032">
    <property type="entry name" value="HTHARAC"/>
</dbReference>
<dbReference type="SUPFAM" id="SSF46689">
    <property type="entry name" value="Homeodomain-like"/>
    <property type="match status" value="2"/>
</dbReference>
<dbReference type="RefSeq" id="WP_052504738.1">
    <property type="nucleotide sequence ID" value="NZ_LXEY01000014.1"/>
</dbReference>
<dbReference type="Pfam" id="PF14525">
    <property type="entry name" value="AraC_binding_2"/>
    <property type="match status" value="1"/>
</dbReference>
<dbReference type="InterPro" id="IPR018060">
    <property type="entry name" value="HTH_AraC"/>
</dbReference>
<protein>
    <recommendedName>
        <fullName evidence="4">HTH araC/xylS-type domain-containing protein</fullName>
    </recommendedName>
</protein>